<evidence type="ECO:0000313" key="11">
    <source>
        <dbReference type="Proteomes" id="UP000199758"/>
    </source>
</evidence>
<evidence type="ECO:0000256" key="4">
    <source>
        <dbReference type="ARBA" id="ARBA00022989"/>
    </source>
</evidence>
<accession>A0A1M5MSL8</accession>
<dbReference type="PANTHER" id="PTHR30572:SF4">
    <property type="entry name" value="ABC TRANSPORTER PERMEASE YTRF"/>
    <property type="match status" value="1"/>
</dbReference>
<dbReference type="AlphaFoldDB" id="A0A1M5MSL8"/>
<evidence type="ECO:0000256" key="3">
    <source>
        <dbReference type="ARBA" id="ARBA00022692"/>
    </source>
</evidence>
<evidence type="ECO:0000256" key="1">
    <source>
        <dbReference type="ARBA" id="ARBA00004651"/>
    </source>
</evidence>
<feature type="transmembrane region" description="Helical" evidence="7">
    <location>
        <begin position="368"/>
        <end position="390"/>
    </location>
</feature>
<dbReference type="Pfam" id="PF12704">
    <property type="entry name" value="MacB_PCD"/>
    <property type="match status" value="1"/>
</dbReference>
<dbReference type="Pfam" id="PF02687">
    <property type="entry name" value="FtsX"/>
    <property type="match status" value="1"/>
</dbReference>
<evidence type="ECO:0000256" key="2">
    <source>
        <dbReference type="ARBA" id="ARBA00022475"/>
    </source>
</evidence>
<dbReference type="Proteomes" id="UP000199758">
    <property type="component" value="Unassembled WGS sequence"/>
</dbReference>
<evidence type="ECO:0000259" key="9">
    <source>
        <dbReference type="Pfam" id="PF12704"/>
    </source>
</evidence>
<dbReference type="STRING" id="490188.SAMN04488068_1444"/>
<dbReference type="InterPro" id="IPR003838">
    <property type="entry name" value="ABC3_permease_C"/>
</dbReference>
<dbReference type="InterPro" id="IPR025857">
    <property type="entry name" value="MacB_PCD"/>
</dbReference>
<dbReference type="OrthoDB" id="9770036at2"/>
<gene>
    <name evidence="10" type="ORF">SAMN04488068_1444</name>
</gene>
<evidence type="ECO:0000256" key="7">
    <source>
        <dbReference type="SAM" id="Phobius"/>
    </source>
</evidence>
<dbReference type="PANTHER" id="PTHR30572">
    <property type="entry name" value="MEMBRANE COMPONENT OF TRANSPORTER-RELATED"/>
    <property type="match status" value="1"/>
</dbReference>
<feature type="domain" description="MacB-like periplasmic core" evidence="9">
    <location>
        <begin position="51"/>
        <end position="247"/>
    </location>
</feature>
<dbReference type="GO" id="GO:0005886">
    <property type="term" value="C:plasma membrane"/>
    <property type="evidence" value="ECO:0007669"/>
    <property type="project" value="UniProtKB-SubCell"/>
</dbReference>
<reference evidence="10 11" key="1">
    <citation type="submission" date="2016-11" db="EMBL/GenBank/DDBJ databases">
        <authorList>
            <person name="Jaros S."/>
            <person name="Januszkiewicz K."/>
            <person name="Wedrychowicz H."/>
        </authorList>
    </citation>
    <scope>NUCLEOTIDE SEQUENCE [LARGE SCALE GENOMIC DNA]</scope>
    <source>
        <strain evidence="10 11">CGMCC 1.7049</strain>
    </source>
</reference>
<keyword evidence="5 7" id="KW-0472">Membrane</keyword>
<name>A0A1M5MSL8_9GAMM</name>
<dbReference type="GO" id="GO:0022857">
    <property type="term" value="F:transmembrane transporter activity"/>
    <property type="evidence" value="ECO:0007669"/>
    <property type="project" value="TreeGrafter"/>
</dbReference>
<comment type="subcellular location">
    <subcellularLocation>
        <location evidence="1">Cell membrane</location>
        <topology evidence="1">Multi-pass membrane protein</topology>
    </subcellularLocation>
</comment>
<evidence type="ECO:0000256" key="6">
    <source>
        <dbReference type="ARBA" id="ARBA00038076"/>
    </source>
</evidence>
<evidence type="ECO:0000313" key="10">
    <source>
        <dbReference type="EMBL" id="SHG80430.1"/>
    </source>
</evidence>
<dbReference type="EMBL" id="FQWZ01000003">
    <property type="protein sequence ID" value="SHG80430.1"/>
    <property type="molecule type" value="Genomic_DNA"/>
</dbReference>
<keyword evidence="4 7" id="KW-1133">Transmembrane helix</keyword>
<comment type="similarity">
    <text evidence="6">Belongs to the ABC-4 integral membrane protein family.</text>
</comment>
<feature type="transmembrane region" description="Helical" evidence="7">
    <location>
        <begin position="333"/>
        <end position="356"/>
    </location>
</feature>
<feature type="domain" description="ABC3 transporter permease C-terminal" evidence="8">
    <location>
        <begin position="290"/>
        <end position="401"/>
    </location>
</feature>
<evidence type="ECO:0000256" key="5">
    <source>
        <dbReference type="ARBA" id="ARBA00023136"/>
    </source>
</evidence>
<keyword evidence="2" id="KW-1003">Cell membrane</keyword>
<feature type="transmembrane region" description="Helical" evidence="7">
    <location>
        <begin position="281"/>
        <end position="312"/>
    </location>
</feature>
<keyword evidence="11" id="KW-1185">Reference proteome</keyword>
<proteinExistence type="inferred from homology"/>
<protein>
    <submittedName>
        <fullName evidence="10">Putative ABC transport system permease protein</fullName>
    </submittedName>
</protein>
<evidence type="ECO:0000259" key="8">
    <source>
        <dbReference type="Pfam" id="PF02687"/>
    </source>
</evidence>
<keyword evidence="3 7" id="KW-0812">Transmembrane</keyword>
<sequence length="408" mass="44050">MEIRPILSALMRNKTGALLIAAQIALTFAITINAAYVIRDRLAIAARPSGVDDEQRVLAVRYTMNSPQNIDAMAQRDLRSLQAVPGVESVAITNQVPLGGGGWSGSFAVQNRRESPSVNAGMVFDDGHLLPTLGVKLVEGRYFRPDEILVIDPNTSRDNPPTALVTRGLAKTLFPNEASVLGKTVYLGNTADSPALQIIGVVDHIETPWAQTSERHLNSVIFPQRLLQPYNYYVVRLRADAAPDTRQQILDTLARNEPDRVTTRGLESIADLRAKRYRGEYAVAGLLLAVTVFLLIVTASGIVGMASLWVNLRRKQIGVRRALGATRADIVRYFITENLMISGTGVVAGLVAAQLLNALLLRQMSLPPLPWGGLAFGVVALLLLGVGSVLGPAMRASRLSPALATRSI</sequence>
<organism evidence="10 11">
    <name type="scientific">Hydrocarboniphaga daqingensis</name>
    <dbReference type="NCBI Taxonomy" id="490188"/>
    <lineage>
        <taxon>Bacteria</taxon>
        <taxon>Pseudomonadati</taxon>
        <taxon>Pseudomonadota</taxon>
        <taxon>Gammaproteobacteria</taxon>
        <taxon>Nevskiales</taxon>
        <taxon>Nevskiaceae</taxon>
        <taxon>Hydrocarboniphaga</taxon>
    </lineage>
</organism>
<dbReference type="InterPro" id="IPR050250">
    <property type="entry name" value="Macrolide_Exporter_MacB"/>
</dbReference>
<dbReference type="RefSeq" id="WP_072895987.1">
    <property type="nucleotide sequence ID" value="NZ_FQWZ01000003.1"/>
</dbReference>